<dbReference type="InterPro" id="IPR011009">
    <property type="entry name" value="Kinase-like_dom_sf"/>
</dbReference>
<dbReference type="InterPro" id="IPR001245">
    <property type="entry name" value="Ser-Thr/Tyr_kinase_cat_dom"/>
</dbReference>
<dbReference type="EMBL" id="BSDZ01000086">
    <property type="protein sequence ID" value="GLI69575.1"/>
    <property type="molecule type" value="Genomic_DNA"/>
</dbReference>
<dbReference type="Gene3D" id="1.10.510.10">
    <property type="entry name" value="Transferase(Phosphotransferase) domain 1"/>
    <property type="match status" value="2"/>
</dbReference>
<sequence>MATTPLTHESLLIRLKISNKILGTGSFAAVHRGTWDGRPCAVKVLLPQHANIPRDPTRSDCPAQMLEREGNMLMRYPHRSLVTCYAVLELRPGFPGLPAGYKGSVPALILEYLQNGSLYKLLLQQQQTPWSHMYDDVTAMSWSIQIASALVHLHGLSPAVIHRDVKLENVMLNREKAQEGSASGEAPNMSSSPGPRANRPSVKLVDLGLHVAASHVADEQLFRAAMTSSFCDSPSGTAGSTQSPFVCSVNTEVANSNLQSRSPPHFGRATYSGGGGGATSAAKTLRRCGTSTAITSGGYSGGGSKTSVPPLFLALVPGSSRMLRVDPRSPGLRNRNAALILPEQLTAAEAEGDTRAPSALRDASIATSFERFNSGTQRQFSGLASSSSMCWVAAAGAPHSRSETQPTRAFSYREPVTRAASGLRRQLPPPPPSPPQVTTAASHQLALQMRKLDKRIMKLAEVPPSASAGLVDEVLGVTVNAIMAATEAAAVTKAASRMATTMLTTVMATATTDPETAPSPLDTEGYGSSSNNSYSGGAGEAAAVAEDVCEGAETAMLRSKEWASITSPSMNCATARVMRLYESSVPVESVYRLTGATGSHMTMAPEVYQGLPYNEKADVFSFGVVLYELFARSLLLVTHINTRKPGLPAVMQKPGQYAEAVSQGYRPEWTSCIPAPVWDLITECWNQDPLARPTMAEAESRLREISSQMDSAVAASGGARGGRGGGASGIRSERSPRVHLGPSECLGGCVIG</sequence>
<dbReference type="Proteomes" id="UP001165090">
    <property type="component" value="Unassembled WGS sequence"/>
</dbReference>
<dbReference type="PANTHER" id="PTHR44329">
    <property type="entry name" value="SERINE/THREONINE-PROTEIN KINASE TNNI3K-RELATED"/>
    <property type="match status" value="1"/>
</dbReference>
<evidence type="ECO:0000256" key="7">
    <source>
        <dbReference type="SAM" id="MobiDB-lite"/>
    </source>
</evidence>
<evidence type="ECO:0000256" key="3">
    <source>
        <dbReference type="ARBA" id="ARBA00022741"/>
    </source>
</evidence>
<keyword evidence="10" id="KW-1185">Reference proteome</keyword>
<name>A0ABQ5SJ67_9CHLO</name>
<dbReference type="InterPro" id="IPR000719">
    <property type="entry name" value="Prot_kinase_dom"/>
</dbReference>
<evidence type="ECO:0000313" key="9">
    <source>
        <dbReference type="EMBL" id="GLI69575.1"/>
    </source>
</evidence>
<protein>
    <recommendedName>
        <fullName evidence="8">Protein kinase domain-containing protein</fullName>
    </recommendedName>
</protein>
<feature type="compositionally biased region" description="Gly residues" evidence="7">
    <location>
        <begin position="718"/>
        <end position="728"/>
    </location>
</feature>
<feature type="binding site" evidence="6">
    <location>
        <position position="43"/>
    </location>
    <ligand>
        <name>ATP</name>
        <dbReference type="ChEBI" id="CHEBI:30616"/>
    </ligand>
</feature>
<evidence type="ECO:0000256" key="5">
    <source>
        <dbReference type="ARBA" id="ARBA00022840"/>
    </source>
</evidence>
<evidence type="ECO:0000313" key="10">
    <source>
        <dbReference type="Proteomes" id="UP001165090"/>
    </source>
</evidence>
<gene>
    <name evidence="9" type="ORF">VaNZ11_014233</name>
</gene>
<dbReference type="PANTHER" id="PTHR44329:SF289">
    <property type="entry name" value="SERINE_THREONINE-PROTEIN KINASE VIK"/>
    <property type="match status" value="1"/>
</dbReference>
<feature type="region of interest" description="Disordered" evidence="7">
    <location>
        <begin position="420"/>
        <end position="441"/>
    </location>
</feature>
<proteinExistence type="predicted"/>
<feature type="region of interest" description="Disordered" evidence="7">
    <location>
        <begin position="714"/>
        <end position="736"/>
    </location>
</feature>
<evidence type="ECO:0000259" key="8">
    <source>
        <dbReference type="PROSITE" id="PS50011"/>
    </source>
</evidence>
<evidence type="ECO:0000256" key="6">
    <source>
        <dbReference type="PROSITE-ProRule" id="PRU10141"/>
    </source>
</evidence>
<dbReference type="SUPFAM" id="SSF56112">
    <property type="entry name" value="Protein kinase-like (PK-like)"/>
    <property type="match status" value="1"/>
</dbReference>
<keyword evidence="4" id="KW-0418">Kinase</keyword>
<keyword evidence="3 6" id="KW-0547">Nucleotide-binding</keyword>
<dbReference type="InterPro" id="IPR051681">
    <property type="entry name" value="Ser/Thr_Kinases-Pseudokinases"/>
</dbReference>
<evidence type="ECO:0000256" key="4">
    <source>
        <dbReference type="ARBA" id="ARBA00022777"/>
    </source>
</evidence>
<keyword evidence="5 6" id="KW-0067">ATP-binding</keyword>
<dbReference type="InterPro" id="IPR017441">
    <property type="entry name" value="Protein_kinase_ATP_BS"/>
</dbReference>
<dbReference type="Pfam" id="PF00069">
    <property type="entry name" value="Pkinase"/>
    <property type="match status" value="1"/>
</dbReference>
<keyword evidence="2" id="KW-0808">Transferase</keyword>
<dbReference type="PROSITE" id="PS00108">
    <property type="entry name" value="PROTEIN_KINASE_ST"/>
    <property type="match status" value="1"/>
</dbReference>
<dbReference type="PROSITE" id="PS00107">
    <property type="entry name" value="PROTEIN_KINASE_ATP"/>
    <property type="match status" value="1"/>
</dbReference>
<organism evidence="9 10">
    <name type="scientific">Volvox africanus</name>
    <dbReference type="NCBI Taxonomy" id="51714"/>
    <lineage>
        <taxon>Eukaryota</taxon>
        <taxon>Viridiplantae</taxon>
        <taxon>Chlorophyta</taxon>
        <taxon>core chlorophytes</taxon>
        <taxon>Chlorophyceae</taxon>
        <taxon>CS clade</taxon>
        <taxon>Chlamydomonadales</taxon>
        <taxon>Volvocaceae</taxon>
        <taxon>Volvox</taxon>
    </lineage>
</organism>
<reference evidence="9 10" key="1">
    <citation type="journal article" date="2023" name="IScience">
        <title>Expanded male sex-determining region conserved during the evolution of homothallism in the green alga Volvox.</title>
        <authorList>
            <person name="Yamamoto K."/>
            <person name="Matsuzaki R."/>
            <person name="Mahakham W."/>
            <person name="Heman W."/>
            <person name="Sekimoto H."/>
            <person name="Kawachi M."/>
            <person name="Minakuchi Y."/>
            <person name="Toyoda A."/>
            <person name="Nozaki H."/>
        </authorList>
    </citation>
    <scope>NUCLEOTIDE SEQUENCE [LARGE SCALE GENOMIC DNA]</scope>
    <source>
        <strain evidence="9 10">NIES-4468</strain>
    </source>
</reference>
<keyword evidence="1" id="KW-0723">Serine/threonine-protein kinase</keyword>
<feature type="domain" description="Protein kinase" evidence="8">
    <location>
        <begin position="16"/>
        <end position="702"/>
    </location>
</feature>
<dbReference type="PROSITE" id="PS50011">
    <property type="entry name" value="PROTEIN_KINASE_DOM"/>
    <property type="match status" value="1"/>
</dbReference>
<comment type="caution">
    <text evidence="9">The sequence shown here is derived from an EMBL/GenBank/DDBJ whole genome shotgun (WGS) entry which is preliminary data.</text>
</comment>
<dbReference type="Pfam" id="PF07714">
    <property type="entry name" value="PK_Tyr_Ser-Thr"/>
    <property type="match status" value="1"/>
</dbReference>
<accession>A0ABQ5SJ67</accession>
<dbReference type="InterPro" id="IPR008271">
    <property type="entry name" value="Ser/Thr_kinase_AS"/>
</dbReference>
<feature type="region of interest" description="Disordered" evidence="7">
    <location>
        <begin position="512"/>
        <end position="532"/>
    </location>
</feature>
<evidence type="ECO:0000256" key="2">
    <source>
        <dbReference type="ARBA" id="ARBA00022679"/>
    </source>
</evidence>
<dbReference type="SMART" id="SM00220">
    <property type="entry name" value="S_TKc"/>
    <property type="match status" value="1"/>
</dbReference>
<evidence type="ECO:0000256" key="1">
    <source>
        <dbReference type="ARBA" id="ARBA00022527"/>
    </source>
</evidence>
<feature type="region of interest" description="Disordered" evidence="7">
    <location>
        <begin position="176"/>
        <end position="199"/>
    </location>
</feature>